<dbReference type="Gene3D" id="3.90.640.20">
    <property type="entry name" value="Heat-shock cognate protein, ATPase"/>
    <property type="match status" value="1"/>
</dbReference>
<evidence type="ECO:0008006" key="5">
    <source>
        <dbReference type="Google" id="ProtNLM"/>
    </source>
</evidence>
<dbReference type="Pfam" id="PF13739">
    <property type="entry name" value="PdaC"/>
    <property type="match status" value="1"/>
</dbReference>
<gene>
    <name evidence="3" type="ORF">CSX00_13210</name>
</gene>
<reference evidence="3" key="1">
    <citation type="submission" date="2017-10" db="EMBL/GenBank/DDBJ databases">
        <title>Resolving the taxonomy of Roseburia spp., Eubacterium rectale and Agathobacter spp. through phylogenomic analysis.</title>
        <authorList>
            <person name="Sheridan P.O."/>
            <person name="Walker A.W."/>
            <person name="Duncan S.H."/>
            <person name="Scott K.P."/>
            <person name="Toole P.W.O."/>
            <person name="Luis P."/>
            <person name="Flint H.J."/>
        </authorList>
    </citation>
    <scope>NUCLEOTIDE SEQUENCE [LARGE SCALE GENOMIC DNA]</scope>
    <source>
        <strain evidence="3">JK10</strain>
    </source>
</reference>
<dbReference type="EMBL" id="PDYH01000060">
    <property type="protein sequence ID" value="PHU39026.1"/>
    <property type="molecule type" value="Genomic_DNA"/>
</dbReference>
<feature type="domain" description="DUF3298" evidence="1">
    <location>
        <begin position="204"/>
        <end position="278"/>
    </location>
</feature>
<dbReference type="InterPro" id="IPR025303">
    <property type="entry name" value="PdaC"/>
</dbReference>
<protein>
    <recommendedName>
        <fullName evidence="5">DUF3298 domain-containing protein</fullName>
    </recommendedName>
</protein>
<evidence type="ECO:0000259" key="1">
    <source>
        <dbReference type="Pfam" id="PF11738"/>
    </source>
</evidence>
<evidence type="ECO:0000313" key="3">
    <source>
        <dbReference type="EMBL" id="PHU39026.1"/>
    </source>
</evidence>
<dbReference type="InterPro" id="IPR021729">
    <property type="entry name" value="DUF3298"/>
</dbReference>
<accession>A0A2G3E6Y8</accession>
<comment type="caution">
    <text evidence="3">The sequence shown here is derived from an EMBL/GenBank/DDBJ whole genome shotgun (WGS) entry which is preliminary data.</text>
</comment>
<evidence type="ECO:0000313" key="4">
    <source>
        <dbReference type="Proteomes" id="UP000224317"/>
    </source>
</evidence>
<proteinExistence type="predicted"/>
<sequence length="526" mass="59106">MEDCDMKRRISFILVVTMMAIALWACDIKAKKEDTKKEEQKTETVVEEQKEETVSAGEPAYAYTAVQYDNDYQYFDGKIQCVELTDDGHPELKEAVNNYFSKQIQQFNKSCESYLEDSKKANQKLSKDEEDNAGAENENVYDYTAYYSYDIYCEVTRCDNEMLSIKLDEYSFTGGAHGTTIEYGVTFDAKTGEILENSSFDGFKDIVKEEILNRIDNSTEEATSSLFEDYKDTINHHFEGGLSTLGVYFNERGIVVAFEQAEIVPYAAGIPTFNIPYSKLVGFDEKYLPEGDFYTAEIPSNGFAEMVDVNGDGEETPVYLETIPDEDLGDSYILHIGDDTIENGGDDAYYMCSPMFVHSSTGNYFILDCTGMSDWHTTYLYNADKNYTLVQSISGNITEISDGKCTIQAKVDAFGSWGAKKEYTYDGNGFVTTDKVDNLDNLPSKGDDAIGITLLKKLTYTDKDGKQQTLSKGTVIYPTVLDGDKLEFMTEDGAESGYFTFEYKDGVRYVDGVSEYDLFADMPYAG</sequence>
<feature type="domain" description="Deacetylase PdaC" evidence="2">
    <location>
        <begin position="78"/>
        <end position="180"/>
    </location>
</feature>
<keyword evidence="4" id="KW-1185">Reference proteome</keyword>
<organism evidence="3 4">
    <name type="scientific">Pseudobutyrivibrio ruminis</name>
    <dbReference type="NCBI Taxonomy" id="46206"/>
    <lineage>
        <taxon>Bacteria</taxon>
        <taxon>Bacillati</taxon>
        <taxon>Bacillota</taxon>
        <taxon>Clostridia</taxon>
        <taxon>Lachnospirales</taxon>
        <taxon>Lachnospiraceae</taxon>
        <taxon>Pseudobutyrivibrio</taxon>
    </lineage>
</organism>
<dbReference type="AlphaFoldDB" id="A0A2G3E6Y8"/>
<evidence type="ECO:0000259" key="2">
    <source>
        <dbReference type="Pfam" id="PF13739"/>
    </source>
</evidence>
<name>A0A2G3E6Y8_9FIRM</name>
<dbReference type="Pfam" id="PF11738">
    <property type="entry name" value="DUF3298"/>
    <property type="match status" value="1"/>
</dbReference>
<dbReference type="Gene3D" id="3.30.565.40">
    <property type="entry name" value="Fervidobacterium nodosum Rt17-B1 like"/>
    <property type="match status" value="1"/>
</dbReference>
<dbReference type="InterPro" id="IPR037126">
    <property type="entry name" value="PdaC/RsiV-like_sf"/>
</dbReference>
<dbReference type="Proteomes" id="UP000224317">
    <property type="component" value="Unassembled WGS sequence"/>
</dbReference>